<reference evidence="2" key="2">
    <citation type="journal article" date="2015" name="Data Brief">
        <title>Shoot transcriptome of the giant reed, Arundo donax.</title>
        <authorList>
            <person name="Barrero R.A."/>
            <person name="Guerrero F.D."/>
            <person name="Moolhuijzen P."/>
            <person name="Goolsby J.A."/>
            <person name="Tidwell J."/>
            <person name="Bellgard S.E."/>
            <person name="Bellgard M.I."/>
        </authorList>
    </citation>
    <scope>NUCLEOTIDE SEQUENCE</scope>
    <source>
        <tissue evidence="2">Shoot tissue taken approximately 20 cm above the soil surface</tissue>
    </source>
</reference>
<name>A0A0A9HSD8_ARUDO</name>
<organism evidence="2">
    <name type="scientific">Arundo donax</name>
    <name type="common">Giant reed</name>
    <name type="synonym">Donax arundinaceus</name>
    <dbReference type="NCBI Taxonomy" id="35708"/>
    <lineage>
        <taxon>Eukaryota</taxon>
        <taxon>Viridiplantae</taxon>
        <taxon>Streptophyta</taxon>
        <taxon>Embryophyta</taxon>
        <taxon>Tracheophyta</taxon>
        <taxon>Spermatophyta</taxon>
        <taxon>Magnoliopsida</taxon>
        <taxon>Liliopsida</taxon>
        <taxon>Poales</taxon>
        <taxon>Poaceae</taxon>
        <taxon>PACMAD clade</taxon>
        <taxon>Arundinoideae</taxon>
        <taxon>Arundineae</taxon>
        <taxon>Arundo</taxon>
    </lineage>
</organism>
<protein>
    <submittedName>
        <fullName evidence="2">Uncharacterized protein</fullName>
    </submittedName>
</protein>
<accession>A0A0A9HSD8</accession>
<evidence type="ECO:0000256" key="1">
    <source>
        <dbReference type="SAM" id="MobiDB-lite"/>
    </source>
</evidence>
<reference evidence="2" key="1">
    <citation type="submission" date="2014-09" db="EMBL/GenBank/DDBJ databases">
        <authorList>
            <person name="Magalhaes I.L.F."/>
            <person name="Oliveira U."/>
            <person name="Santos F.R."/>
            <person name="Vidigal T.H.D.A."/>
            <person name="Brescovit A.D."/>
            <person name="Santos A.J."/>
        </authorList>
    </citation>
    <scope>NUCLEOTIDE SEQUENCE</scope>
    <source>
        <tissue evidence="2">Shoot tissue taken approximately 20 cm above the soil surface</tissue>
    </source>
</reference>
<evidence type="ECO:0000313" key="2">
    <source>
        <dbReference type="EMBL" id="JAE38739.1"/>
    </source>
</evidence>
<sequence length="45" mass="4695">MDAVRWAVMASPPSPSSSSSVASAAAPARWVSCRSSFPEKVLNES</sequence>
<proteinExistence type="predicted"/>
<dbReference type="EMBL" id="GBRH01159157">
    <property type="protein sequence ID" value="JAE38739.1"/>
    <property type="molecule type" value="Transcribed_RNA"/>
</dbReference>
<dbReference type="AlphaFoldDB" id="A0A0A9HSD8"/>
<feature type="region of interest" description="Disordered" evidence="1">
    <location>
        <begin position="1"/>
        <end position="22"/>
    </location>
</feature>